<accession>A0A480AUQ3</accession>
<proteinExistence type="predicted"/>
<dbReference type="EMBL" id="BJCL01000014">
    <property type="protein sequence ID" value="GCL65161.1"/>
    <property type="molecule type" value="Genomic_DNA"/>
</dbReference>
<reference evidence="2" key="1">
    <citation type="submission" date="2019-03" db="EMBL/GenBank/DDBJ databases">
        <title>Aquabacterium pictum sp.nov., the first bacteriochlorophyll a-containing freshwater bacterium in the genus Aquabacterium of the class Betaproteobacteria.</title>
        <authorList>
            <person name="Hirose S."/>
            <person name="Tank M."/>
            <person name="Hara E."/>
            <person name="Tamaki H."/>
            <person name="Takaichi S."/>
            <person name="Haruta S."/>
            <person name="Hanada S."/>
        </authorList>
    </citation>
    <scope>NUCLEOTIDE SEQUENCE [LARGE SCALE GENOMIC DNA]</scope>
    <source>
        <strain evidence="2">W35</strain>
    </source>
</reference>
<protein>
    <submittedName>
        <fullName evidence="1">Uncharacterized protein</fullName>
    </submittedName>
</protein>
<keyword evidence="2" id="KW-1185">Reference proteome</keyword>
<organism evidence="1 2">
    <name type="scientific">Pseudaquabacterium pictum</name>
    <dbReference type="NCBI Taxonomy" id="2315236"/>
    <lineage>
        <taxon>Bacteria</taxon>
        <taxon>Pseudomonadati</taxon>
        <taxon>Pseudomonadota</taxon>
        <taxon>Betaproteobacteria</taxon>
        <taxon>Burkholderiales</taxon>
        <taxon>Sphaerotilaceae</taxon>
        <taxon>Pseudaquabacterium</taxon>
    </lineage>
</organism>
<dbReference type="RefSeq" id="WP_137734879.1">
    <property type="nucleotide sequence ID" value="NZ_BJCL01000014.1"/>
</dbReference>
<sequence>MSASTELVLKEPRAVAPQLPLSNKPVAGHSGSISIEVLLDAPGEELRAEFDAINKKILALNSELEAFKRRRAWLLPQLGSSSKFMSESIAEELIRLEALIVSAESICADPMANSKHNELLLDSYKRKRERLLGSLKAQ</sequence>
<name>A0A480AUQ3_9BURK</name>
<dbReference type="AlphaFoldDB" id="A0A480AUQ3"/>
<comment type="caution">
    <text evidence="1">The sequence shown here is derived from an EMBL/GenBank/DDBJ whole genome shotgun (WGS) entry which is preliminary data.</text>
</comment>
<dbReference type="Proteomes" id="UP000301751">
    <property type="component" value="Unassembled WGS sequence"/>
</dbReference>
<gene>
    <name evidence="1" type="ORF">AQPW35_42420</name>
</gene>
<evidence type="ECO:0000313" key="2">
    <source>
        <dbReference type="Proteomes" id="UP000301751"/>
    </source>
</evidence>
<evidence type="ECO:0000313" key="1">
    <source>
        <dbReference type="EMBL" id="GCL65161.1"/>
    </source>
</evidence>